<sequence length="457" mass="50587" precursor="true">MRAALTLLLFAVQATSLLAEEGATYLLKSEISPGTTTEVTVKLEVGGEMLVVGEEEEKQLPLKVLGNFSYREKIIAWDADSQQPARSVRQYDQAEAHIEVAEQASDRKLPADNALLLAEIRDGENTLAATGQMLTREQFDLVNIVANSLAIDQLLPGKEMAEGESWDHDKATLQSLLAMDHVAVCDVSSVVTKLNKREVQLRLAGTVDGTVDGAPTELQLRGAYLFHLDEKRITAFNLAIKESRKSTEIVPGLDVVAKAFVTLKPRAKSFSMPDEVAAVAGKIRQPLERKLVYQSTSGSFSFEYDPAWYITAEQRDMFSFRYLHDHQLAAHCNLTVLPPRSEGRQTALDEFERDVRDALKDKLETVSASTEWETPLGYHCLGVIANGTVNEVPIQWRHYLVAEDDCPRLSLSVTLESSQGKKFADAERQMIDSLKLVPVEKSATTETAEKGLEGARR</sequence>
<dbReference type="OrthoDB" id="280947at2"/>
<dbReference type="RefSeq" id="WP_148072015.1">
    <property type="nucleotide sequence ID" value="NZ_CP042913.1"/>
</dbReference>
<feature type="signal peptide" evidence="1">
    <location>
        <begin position="1"/>
        <end position="19"/>
    </location>
</feature>
<dbReference type="AlphaFoldDB" id="A0A5B9Q688"/>
<accession>A0A5B9Q688</accession>
<reference evidence="2 3" key="1">
    <citation type="submission" date="2019-08" db="EMBL/GenBank/DDBJ databases">
        <title>Deep-cultivation of Planctomycetes and their phenomic and genomic characterization uncovers novel biology.</title>
        <authorList>
            <person name="Wiegand S."/>
            <person name="Jogler M."/>
            <person name="Boedeker C."/>
            <person name="Pinto D."/>
            <person name="Vollmers J."/>
            <person name="Rivas-Marin E."/>
            <person name="Kohn T."/>
            <person name="Peeters S.H."/>
            <person name="Heuer A."/>
            <person name="Rast P."/>
            <person name="Oberbeckmann S."/>
            <person name="Bunk B."/>
            <person name="Jeske O."/>
            <person name="Meyerdierks A."/>
            <person name="Storesund J.E."/>
            <person name="Kallscheuer N."/>
            <person name="Luecker S."/>
            <person name="Lage O.M."/>
            <person name="Pohl T."/>
            <person name="Merkel B.J."/>
            <person name="Hornburger P."/>
            <person name="Mueller R.-W."/>
            <person name="Bruemmer F."/>
            <person name="Labrenz M."/>
            <person name="Spormann A.M."/>
            <person name="Op den Camp H."/>
            <person name="Overmann J."/>
            <person name="Amann R."/>
            <person name="Jetten M.S.M."/>
            <person name="Mascher T."/>
            <person name="Medema M.H."/>
            <person name="Devos D.P."/>
            <person name="Kaster A.-K."/>
            <person name="Ovreas L."/>
            <person name="Rohde M."/>
            <person name="Galperin M.Y."/>
            <person name="Jogler C."/>
        </authorList>
    </citation>
    <scope>NUCLEOTIDE SEQUENCE [LARGE SCALE GENOMIC DNA]</scope>
    <source>
        <strain evidence="2 3">Pr1d</strain>
    </source>
</reference>
<evidence type="ECO:0000256" key="1">
    <source>
        <dbReference type="SAM" id="SignalP"/>
    </source>
</evidence>
<keyword evidence="1" id="KW-0732">Signal</keyword>
<gene>
    <name evidence="2" type="ORF">Pr1d_04800</name>
</gene>
<name>A0A5B9Q688_9BACT</name>
<dbReference type="Proteomes" id="UP000323917">
    <property type="component" value="Chromosome"/>
</dbReference>
<protein>
    <submittedName>
        <fullName evidence="2">Uncharacterized protein</fullName>
    </submittedName>
</protein>
<dbReference type="EMBL" id="CP042913">
    <property type="protein sequence ID" value="QEG33219.1"/>
    <property type="molecule type" value="Genomic_DNA"/>
</dbReference>
<dbReference type="KEGG" id="bgok:Pr1d_04800"/>
<keyword evidence="3" id="KW-1185">Reference proteome</keyword>
<organism evidence="2 3">
    <name type="scientific">Bythopirellula goksoeyrii</name>
    <dbReference type="NCBI Taxonomy" id="1400387"/>
    <lineage>
        <taxon>Bacteria</taxon>
        <taxon>Pseudomonadati</taxon>
        <taxon>Planctomycetota</taxon>
        <taxon>Planctomycetia</taxon>
        <taxon>Pirellulales</taxon>
        <taxon>Lacipirellulaceae</taxon>
        <taxon>Bythopirellula</taxon>
    </lineage>
</organism>
<evidence type="ECO:0000313" key="3">
    <source>
        <dbReference type="Proteomes" id="UP000323917"/>
    </source>
</evidence>
<feature type="chain" id="PRO_5022710015" evidence="1">
    <location>
        <begin position="20"/>
        <end position="457"/>
    </location>
</feature>
<evidence type="ECO:0000313" key="2">
    <source>
        <dbReference type="EMBL" id="QEG33219.1"/>
    </source>
</evidence>
<proteinExistence type="predicted"/>